<proteinExistence type="predicted"/>
<feature type="transmembrane region" description="Helical" evidence="2">
    <location>
        <begin position="61"/>
        <end position="86"/>
    </location>
</feature>
<name>A0ABW2ZZE3_9ACTN</name>
<feature type="transmembrane region" description="Helical" evidence="2">
    <location>
        <begin position="20"/>
        <end position="40"/>
    </location>
</feature>
<feature type="transmembrane region" description="Helical" evidence="2">
    <location>
        <begin position="134"/>
        <end position="152"/>
    </location>
</feature>
<feature type="region of interest" description="Disordered" evidence="1">
    <location>
        <begin position="200"/>
        <end position="228"/>
    </location>
</feature>
<keyword evidence="2" id="KW-0472">Membrane</keyword>
<evidence type="ECO:0000256" key="1">
    <source>
        <dbReference type="SAM" id="MobiDB-lite"/>
    </source>
</evidence>
<accession>A0ABW2ZZE3</accession>
<evidence type="ECO:0000313" key="3">
    <source>
        <dbReference type="EMBL" id="MFD0784050.1"/>
    </source>
</evidence>
<feature type="transmembrane region" description="Helical" evidence="2">
    <location>
        <begin position="172"/>
        <end position="191"/>
    </location>
</feature>
<protein>
    <submittedName>
        <fullName evidence="3">Uncharacterized protein</fullName>
    </submittedName>
</protein>
<keyword evidence="4" id="KW-1185">Reference proteome</keyword>
<gene>
    <name evidence="3" type="ORF">ACFQZ8_08995</name>
</gene>
<sequence>MFSLLCVYFVLNQVGVSDSGAAFWAPTAAALVAVSLLWRAARNGTPRTVEPVPRAKLARRVLALTVLTYVVMSLVAGLVAGFVPVIPPGASPDHAIAVGLRLSTTVALPVGLLLMVGVGRLSAAWLTGRRPFRWLGMISVIPSLVSLALHPAAVALSRNYGSTPPREVADTLPRMVAVMILIFCALAVGNLRGRESLEGGAAAESTGNDTGPGAVDTGGVTGPSRTTH</sequence>
<evidence type="ECO:0000313" key="4">
    <source>
        <dbReference type="Proteomes" id="UP001597053"/>
    </source>
</evidence>
<keyword evidence="2" id="KW-1133">Transmembrane helix</keyword>
<dbReference type="EMBL" id="JBHTHM010000299">
    <property type="protein sequence ID" value="MFD0784050.1"/>
    <property type="molecule type" value="Genomic_DNA"/>
</dbReference>
<evidence type="ECO:0000256" key="2">
    <source>
        <dbReference type="SAM" id="Phobius"/>
    </source>
</evidence>
<reference evidence="4" key="1">
    <citation type="journal article" date="2019" name="Int. J. Syst. Evol. Microbiol.">
        <title>The Global Catalogue of Microorganisms (GCM) 10K type strain sequencing project: providing services to taxonomists for standard genome sequencing and annotation.</title>
        <authorList>
            <consortium name="The Broad Institute Genomics Platform"/>
            <consortium name="The Broad Institute Genome Sequencing Center for Infectious Disease"/>
            <person name="Wu L."/>
            <person name="Ma J."/>
        </authorList>
    </citation>
    <scope>NUCLEOTIDE SEQUENCE [LARGE SCALE GENOMIC DNA]</scope>
    <source>
        <strain evidence="4">JCM 32148</strain>
    </source>
</reference>
<keyword evidence="2" id="KW-0812">Transmembrane</keyword>
<dbReference type="Proteomes" id="UP001597053">
    <property type="component" value="Unassembled WGS sequence"/>
</dbReference>
<comment type="caution">
    <text evidence="3">The sequence shown here is derived from an EMBL/GenBank/DDBJ whole genome shotgun (WGS) entry which is preliminary data.</text>
</comment>
<organism evidence="3 4">
    <name type="scientific">Micromonospora azadirachtae</name>
    <dbReference type="NCBI Taxonomy" id="1970735"/>
    <lineage>
        <taxon>Bacteria</taxon>
        <taxon>Bacillati</taxon>
        <taxon>Actinomycetota</taxon>
        <taxon>Actinomycetes</taxon>
        <taxon>Micromonosporales</taxon>
        <taxon>Micromonosporaceae</taxon>
        <taxon>Micromonospora</taxon>
    </lineage>
</organism>
<feature type="transmembrane region" description="Helical" evidence="2">
    <location>
        <begin position="106"/>
        <end position="127"/>
    </location>
</feature>